<evidence type="ECO:0000256" key="1">
    <source>
        <dbReference type="ARBA" id="ARBA00006499"/>
    </source>
</evidence>
<dbReference type="InterPro" id="IPR050565">
    <property type="entry name" value="LYPA1-2/EST-like"/>
</dbReference>
<keyword evidence="4" id="KW-1185">Reference proteome</keyword>
<comment type="similarity">
    <text evidence="1">Belongs to the AB hydrolase superfamily. AB hydrolase 2 family.</text>
</comment>
<gene>
    <name evidence="3" type="ORF">Q9L58_003010</name>
</gene>
<organism evidence="3 4">
    <name type="scientific">Discina gigas</name>
    <dbReference type="NCBI Taxonomy" id="1032678"/>
    <lineage>
        <taxon>Eukaryota</taxon>
        <taxon>Fungi</taxon>
        <taxon>Dikarya</taxon>
        <taxon>Ascomycota</taxon>
        <taxon>Pezizomycotina</taxon>
        <taxon>Pezizomycetes</taxon>
        <taxon>Pezizales</taxon>
        <taxon>Discinaceae</taxon>
        <taxon>Discina</taxon>
    </lineage>
</organism>
<proteinExistence type="inferred from homology"/>
<dbReference type="InterPro" id="IPR029058">
    <property type="entry name" value="AB_hydrolase_fold"/>
</dbReference>
<evidence type="ECO:0000313" key="4">
    <source>
        <dbReference type="Proteomes" id="UP001447188"/>
    </source>
</evidence>
<dbReference type="Pfam" id="PF02230">
    <property type="entry name" value="Abhydrolase_2"/>
    <property type="match status" value="1"/>
</dbReference>
<dbReference type="Proteomes" id="UP001447188">
    <property type="component" value="Unassembled WGS sequence"/>
</dbReference>
<protein>
    <recommendedName>
        <fullName evidence="2">Phospholipase/carboxylesterase/thioesterase domain-containing protein</fullName>
    </recommendedName>
</protein>
<dbReference type="Gene3D" id="3.40.50.1820">
    <property type="entry name" value="alpha/beta hydrolase"/>
    <property type="match status" value="1"/>
</dbReference>
<accession>A0ABR3GQC3</accession>
<dbReference type="InterPro" id="IPR003140">
    <property type="entry name" value="PLipase/COase/thioEstase"/>
</dbReference>
<feature type="domain" description="Phospholipase/carboxylesterase/thioesterase" evidence="2">
    <location>
        <begin position="7"/>
        <end position="160"/>
    </location>
</feature>
<dbReference type="EMBL" id="JBBBZM010000028">
    <property type="protein sequence ID" value="KAL0637932.1"/>
    <property type="molecule type" value="Genomic_DNA"/>
</dbReference>
<reference evidence="3 4" key="1">
    <citation type="submission" date="2024-02" db="EMBL/GenBank/DDBJ databases">
        <title>Discinaceae phylogenomics.</title>
        <authorList>
            <person name="Dirks A.C."/>
            <person name="James T.Y."/>
        </authorList>
    </citation>
    <scope>NUCLEOTIDE SEQUENCE [LARGE SCALE GENOMIC DNA]</scope>
    <source>
        <strain evidence="3 4">ACD0624</strain>
    </source>
</reference>
<dbReference type="SUPFAM" id="SSF53474">
    <property type="entry name" value="alpha/beta-Hydrolases"/>
    <property type="match status" value="1"/>
</dbReference>
<name>A0ABR3GQC3_9PEZI</name>
<evidence type="ECO:0000259" key="2">
    <source>
        <dbReference type="Pfam" id="PF02230"/>
    </source>
</evidence>
<sequence>MSFPEPHIHDATTAHAYTIILLHGRGSNGPEFAKEFFEARTSSGLNLAEHFPSWRWVFPSAKARLSTIFGEKMTEWFDTYSLSDINAESHLQVEGLGEAVRFILDLIEEEAKCVGAAEKVVLGGVSQGEATALQAFLCGQRRLGAFVGASGWFPFAGQVEAILRESEGSEKQVAAFLRNNLGLGDWIATSSAGLGLVLETPVFLGHGADDVWVDLKLGKQARDILKSMGIDVTWRKYIGAEEDGHWLKETEEFDDIVKFLKEKVICI</sequence>
<comment type="caution">
    <text evidence="3">The sequence shown here is derived from an EMBL/GenBank/DDBJ whole genome shotgun (WGS) entry which is preliminary data.</text>
</comment>
<evidence type="ECO:0000313" key="3">
    <source>
        <dbReference type="EMBL" id="KAL0637932.1"/>
    </source>
</evidence>
<dbReference type="PANTHER" id="PTHR10655:SF63">
    <property type="entry name" value="PHOSPHOLIPASE_CARBOXYLESTERASE_THIOESTERASE DOMAIN-CONTAINING PROTEIN"/>
    <property type="match status" value="1"/>
</dbReference>
<dbReference type="PANTHER" id="PTHR10655">
    <property type="entry name" value="LYSOPHOSPHOLIPASE-RELATED"/>
    <property type="match status" value="1"/>
</dbReference>